<accession>A0ABN1MN15</accession>
<name>A0ABN1MN15_9FLAO</name>
<proteinExistence type="predicted"/>
<organism evidence="1 2">
    <name type="scientific">Wandonia haliotis</name>
    <dbReference type="NCBI Taxonomy" id="574963"/>
    <lineage>
        <taxon>Bacteria</taxon>
        <taxon>Pseudomonadati</taxon>
        <taxon>Bacteroidota</taxon>
        <taxon>Flavobacteriia</taxon>
        <taxon>Flavobacteriales</taxon>
        <taxon>Crocinitomicaceae</taxon>
        <taxon>Wandonia</taxon>
    </lineage>
</organism>
<protein>
    <submittedName>
        <fullName evidence="1">Uncharacterized protein</fullName>
    </submittedName>
</protein>
<dbReference type="EMBL" id="BAAAFH010000003">
    <property type="protein sequence ID" value="GAA0874364.1"/>
    <property type="molecule type" value="Genomic_DNA"/>
</dbReference>
<comment type="caution">
    <text evidence="1">The sequence shown here is derived from an EMBL/GenBank/DDBJ whole genome shotgun (WGS) entry which is preliminary data.</text>
</comment>
<keyword evidence="2" id="KW-1185">Reference proteome</keyword>
<evidence type="ECO:0000313" key="2">
    <source>
        <dbReference type="Proteomes" id="UP001501126"/>
    </source>
</evidence>
<reference evidence="1 2" key="1">
    <citation type="journal article" date="2019" name="Int. J. Syst. Evol. Microbiol.">
        <title>The Global Catalogue of Microorganisms (GCM) 10K type strain sequencing project: providing services to taxonomists for standard genome sequencing and annotation.</title>
        <authorList>
            <consortium name="The Broad Institute Genomics Platform"/>
            <consortium name="The Broad Institute Genome Sequencing Center for Infectious Disease"/>
            <person name="Wu L."/>
            <person name="Ma J."/>
        </authorList>
    </citation>
    <scope>NUCLEOTIDE SEQUENCE [LARGE SCALE GENOMIC DNA]</scope>
    <source>
        <strain evidence="1 2">JCM 16083</strain>
    </source>
</reference>
<gene>
    <name evidence="1" type="ORF">GCM10009118_07720</name>
</gene>
<dbReference type="Proteomes" id="UP001501126">
    <property type="component" value="Unassembled WGS sequence"/>
</dbReference>
<sequence>MNLYSQLNEAEGNFRFSNLSVDKEYIDSVILLLDEMTDSIKERYQLDLNVEYLIVYFCPKNEKENTRWICLAKRISKRFRKLVNVNSTISISNESNYNKQDSIHFISVFPIWDR</sequence>
<evidence type="ECO:0000313" key="1">
    <source>
        <dbReference type="EMBL" id="GAA0874364.1"/>
    </source>
</evidence>